<dbReference type="InterPro" id="IPR009057">
    <property type="entry name" value="Homeodomain-like_sf"/>
</dbReference>
<dbReference type="Gene3D" id="1.10.357.10">
    <property type="entry name" value="Tetracycline Repressor, domain 2"/>
    <property type="match status" value="1"/>
</dbReference>
<dbReference type="GO" id="GO:0006355">
    <property type="term" value="P:regulation of DNA-templated transcription"/>
    <property type="evidence" value="ECO:0007669"/>
    <property type="project" value="UniProtKB-ARBA"/>
</dbReference>
<dbReference type="InterPro" id="IPR050109">
    <property type="entry name" value="HTH-type_TetR-like_transc_reg"/>
</dbReference>
<keyword evidence="1 2" id="KW-0238">DNA-binding</keyword>
<dbReference type="Pfam" id="PF17926">
    <property type="entry name" value="TetR_C_21"/>
    <property type="match status" value="1"/>
</dbReference>
<proteinExistence type="predicted"/>
<dbReference type="GO" id="GO:0003677">
    <property type="term" value="F:DNA binding"/>
    <property type="evidence" value="ECO:0007669"/>
    <property type="project" value="UniProtKB-UniRule"/>
</dbReference>
<evidence type="ECO:0000256" key="1">
    <source>
        <dbReference type="ARBA" id="ARBA00023125"/>
    </source>
</evidence>
<dbReference type="Proteomes" id="UP000023067">
    <property type="component" value="Unassembled WGS sequence"/>
</dbReference>
<evidence type="ECO:0000313" key="4">
    <source>
        <dbReference type="EMBL" id="EWS81820.1"/>
    </source>
</evidence>
<feature type="DNA-binding region" description="H-T-H motif" evidence="2">
    <location>
        <begin position="30"/>
        <end position="49"/>
    </location>
</feature>
<reference evidence="4 5" key="1">
    <citation type="submission" date="2014-02" db="EMBL/GenBank/DDBJ databases">
        <title>Genome sequence of Brachybacterium phenoliresistens strain W13A50.</title>
        <authorList>
            <person name="Wang X."/>
        </authorList>
    </citation>
    <scope>NUCLEOTIDE SEQUENCE [LARGE SCALE GENOMIC DNA]</scope>
    <source>
        <strain evidence="4 5">W13A50</strain>
    </source>
</reference>
<sequence length="191" mass="19907">MAGRDADATRARILAAAQQEFAAVGHAGGRVERIARSAGTNVRMIYAYFGGKAGLFDAAVRAAVEEMAAAVPPDPAALSAWAGRLFDHHQADPTALRLSLWAHLERPEVAAEPMEAYLAKTARIGSTGREISAVDLLAIIYAIAQAWTLTPIGLLRSDGSDPSSPERIAAHRRAVLAAVAAITAEEGGATG</sequence>
<dbReference type="PANTHER" id="PTHR30328:SF54">
    <property type="entry name" value="HTH-TYPE TRANSCRIPTIONAL REPRESSOR SCO4008"/>
    <property type="match status" value="1"/>
</dbReference>
<evidence type="ECO:0000256" key="2">
    <source>
        <dbReference type="PROSITE-ProRule" id="PRU00335"/>
    </source>
</evidence>
<protein>
    <submittedName>
        <fullName evidence="4">TetR family transcriptional regulator</fullName>
    </submittedName>
</protein>
<dbReference type="InterPro" id="IPR001647">
    <property type="entry name" value="HTH_TetR"/>
</dbReference>
<dbReference type="PANTHER" id="PTHR30328">
    <property type="entry name" value="TRANSCRIPTIONAL REPRESSOR"/>
    <property type="match status" value="1"/>
</dbReference>
<dbReference type="Pfam" id="PF00440">
    <property type="entry name" value="TetR_N"/>
    <property type="match status" value="1"/>
</dbReference>
<dbReference type="RefSeq" id="WP_038371576.1">
    <property type="nucleotide sequence ID" value="NZ_KK069991.1"/>
</dbReference>
<dbReference type="AlphaFoldDB" id="Z9JTW3"/>
<dbReference type="InterPro" id="IPR041467">
    <property type="entry name" value="Sco4008_C"/>
</dbReference>
<evidence type="ECO:0000313" key="5">
    <source>
        <dbReference type="Proteomes" id="UP000023067"/>
    </source>
</evidence>
<keyword evidence="5" id="KW-1185">Reference proteome</keyword>
<dbReference type="EMBL" id="JDYK01000005">
    <property type="protein sequence ID" value="EWS81820.1"/>
    <property type="molecule type" value="Genomic_DNA"/>
</dbReference>
<dbReference type="SUPFAM" id="SSF48498">
    <property type="entry name" value="Tetracyclin repressor-like, C-terminal domain"/>
    <property type="match status" value="1"/>
</dbReference>
<dbReference type="eggNOG" id="COG1309">
    <property type="taxonomic scope" value="Bacteria"/>
</dbReference>
<gene>
    <name evidence="4" type="ORF">BF93_15035</name>
</gene>
<dbReference type="STRING" id="396014.BF93_15035"/>
<dbReference type="SUPFAM" id="SSF46689">
    <property type="entry name" value="Homeodomain-like"/>
    <property type="match status" value="1"/>
</dbReference>
<dbReference type="HOGENOM" id="CLU_069356_1_2_11"/>
<comment type="caution">
    <text evidence="4">The sequence shown here is derived from an EMBL/GenBank/DDBJ whole genome shotgun (WGS) entry which is preliminary data.</text>
</comment>
<organism evidence="4 5">
    <name type="scientific">Brachybacterium phenoliresistens</name>
    <dbReference type="NCBI Taxonomy" id="396014"/>
    <lineage>
        <taxon>Bacteria</taxon>
        <taxon>Bacillati</taxon>
        <taxon>Actinomycetota</taxon>
        <taxon>Actinomycetes</taxon>
        <taxon>Micrococcales</taxon>
        <taxon>Dermabacteraceae</taxon>
        <taxon>Brachybacterium</taxon>
    </lineage>
</organism>
<dbReference type="PROSITE" id="PS50977">
    <property type="entry name" value="HTH_TETR_2"/>
    <property type="match status" value="1"/>
</dbReference>
<accession>Z9JTW3</accession>
<evidence type="ECO:0000259" key="3">
    <source>
        <dbReference type="PROSITE" id="PS50977"/>
    </source>
</evidence>
<dbReference type="InterPro" id="IPR036271">
    <property type="entry name" value="Tet_transcr_reg_TetR-rel_C_sf"/>
</dbReference>
<dbReference type="PATRIC" id="fig|396014.3.peg.1355"/>
<dbReference type="OrthoDB" id="4726108at2"/>
<feature type="domain" description="HTH tetR-type" evidence="3">
    <location>
        <begin position="7"/>
        <end position="67"/>
    </location>
</feature>
<name>Z9JTW3_9MICO</name>